<dbReference type="KEGG" id="hmi:soil367_14070"/>
<dbReference type="OrthoDB" id="311718at2"/>
<evidence type="ECO:0000256" key="5">
    <source>
        <dbReference type="ARBA" id="ARBA00023014"/>
    </source>
</evidence>
<dbReference type="AlphaFoldDB" id="A0A4P7XIQ0"/>
<dbReference type="RefSeq" id="WP_136549676.1">
    <property type="nucleotide sequence ID" value="NZ_CP031093.1"/>
</dbReference>
<keyword evidence="5" id="KW-0411">Iron-sulfur</keyword>
<name>A0A4P7XIQ0_9ALTE</name>
<dbReference type="InterPro" id="IPR006076">
    <property type="entry name" value="FAD-dep_OxRdtase"/>
</dbReference>
<dbReference type="GO" id="GO:0005737">
    <property type="term" value="C:cytoplasm"/>
    <property type="evidence" value="ECO:0007669"/>
    <property type="project" value="TreeGrafter"/>
</dbReference>
<dbReference type="Pfam" id="PF00355">
    <property type="entry name" value="Rieske"/>
    <property type="match status" value="1"/>
</dbReference>
<dbReference type="Pfam" id="PF01266">
    <property type="entry name" value="DAO"/>
    <property type="match status" value="1"/>
</dbReference>
<accession>A0A4P7XIQ0</accession>
<protein>
    <submittedName>
        <fullName evidence="8">FAD-dependent oxidoreductase</fullName>
    </submittedName>
</protein>
<dbReference type="InterPro" id="IPR036188">
    <property type="entry name" value="FAD/NAD-bd_sf"/>
</dbReference>
<dbReference type="InterPro" id="IPR017941">
    <property type="entry name" value="Rieske_2Fe-2S"/>
</dbReference>
<dbReference type="Gene3D" id="3.50.50.60">
    <property type="entry name" value="FAD/NAD(P)-binding domain"/>
    <property type="match status" value="1"/>
</dbReference>
<dbReference type="GO" id="GO:0016491">
    <property type="term" value="F:oxidoreductase activity"/>
    <property type="evidence" value="ECO:0007669"/>
    <property type="project" value="UniProtKB-KW"/>
</dbReference>
<proteinExistence type="predicted"/>
<dbReference type="SUPFAM" id="SSF51905">
    <property type="entry name" value="FAD/NAD(P)-binding domain"/>
    <property type="match status" value="1"/>
</dbReference>
<keyword evidence="1" id="KW-0001">2Fe-2S</keyword>
<dbReference type="GO" id="GO:0046872">
    <property type="term" value="F:metal ion binding"/>
    <property type="evidence" value="ECO:0007669"/>
    <property type="project" value="UniProtKB-KW"/>
</dbReference>
<dbReference type="InterPro" id="IPR005805">
    <property type="entry name" value="Rieske_Fe-S_prot_C"/>
</dbReference>
<dbReference type="GO" id="GO:0051537">
    <property type="term" value="F:2 iron, 2 sulfur cluster binding"/>
    <property type="evidence" value="ECO:0007669"/>
    <property type="project" value="UniProtKB-KW"/>
</dbReference>
<keyword evidence="6" id="KW-1015">Disulfide bond</keyword>
<reference evidence="8 9" key="1">
    <citation type="submission" date="2018-07" db="EMBL/GenBank/DDBJ databases">
        <title>Marsedoiliclastica nanhaica gen. nov. sp. nov., a novel marine hydrocarbonoclastic bacterium isolated from an in-situ enriched hydrocarbon-degrading consortium in deep-sea sediment.</title>
        <authorList>
            <person name="Dong C."/>
            <person name="Ma T."/>
            <person name="Liu R."/>
            <person name="Shao Z."/>
        </authorList>
    </citation>
    <scope>NUCLEOTIDE SEQUENCE [LARGE SCALE GENOMIC DNA]</scope>
    <source>
        <strain evidence="9">soil36-7</strain>
    </source>
</reference>
<evidence type="ECO:0000256" key="3">
    <source>
        <dbReference type="ARBA" id="ARBA00023002"/>
    </source>
</evidence>
<keyword evidence="4" id="KW-0408">Iron</keyword>
<sequence>MVAVWSEASVEELGFTELRQSVTTDVVVIGGGITGLTTALQLAEQGRDVVVLEADRVGQSNTGNSTGNLYSTVAKGLEPIRRKWGDEVVRDLVRARASAVDHMESLNDRLGMDCQFARMPLYRVQLNDDPKRTQSLEQEVDALRAAGLAPQEVSGSLFGLTIKHGLKLDNQAQLNPLRFTQELARAATAAGAQIYENSGVVEISYRENRVKTASAEVHASHIVHATHTPKGIDVLQTGMMPSREYGVSARVRSGTETPEGVVWVIDAFHSLRSYHYNGNDYVMVVGEDHKGGEGTHGKGYFDKLEQYLSAHYDIGPVRHRWSAQQFSSPDGLPFIGRMHGKDNAYVATGFAADGLVWGTLAGLILCDMITDRPNEWGKLFDARRFTPVKSLKGVAEEGAKVTKDLVKDYLSPDRVKDLDKVEPGEGRVLTHEGEKLAVYRDPSGTCTAVSAICPHMKCVVHFNGADTSWDCPCHGSRFRIDGSVIEGPALSGLTPKLGARDTGFSSSEHTE</sequence>
<evidence type="ECO:0000259" key="7">
    <source>
        <dbReference type="PROSITE" id="PS51296"/>
    </source>
</evidence>
<dbReference type="GO" id="GO:0016020">
    <property type="term" value="C:membrane"/>
    <property type="evidence" value="ECO:0007669"/>
    <property type="project" value="InterPro"/>
</dbReference>
<gene>
    <name evidence="8" type="ORF">soil367_14070</name>
</gene>
<evidence type="ECO:0000313" key="8">
    <source>
        <dbReference type="EMBL" id="QCF26969.1"/>
    </source>
</evidence>
<dbReference type="SUPFAM" id="SSF50022">
    <property type="entry name" value="ISP domain"/>
    <property type="match status" value="1"/>
</dbReference>
<evidence type="ECO:0000256" key="4">
    <source>
        <dbReference type="ARBA" id="ARBA00023004"/>
    </source>
</evidence>
<dbReference type="Gene3D" id="3.30.9.10">
    <property type="entry name" value="D-Amino Acid Oxidase, subunit A, domain 2"/>
    <property type="match status" value="1"/>
</dbReference>
<dbReference type="PRINTS" id="PR00162">
    <property type="entry name" value="RIESKE"/>
</dbReference>
<keyword evidence="3" id="KW-0560">Oxidoreductase</keyword>
<dbReference type="Gene3D" id="2.102.10.10">
    <property type="entry name" value="Rieske [2Fe-2S] iron-sulphur domain"/>
    <property type="match status" value="1"/>
</dbReference>
<evidence type="ECO:0000313" key="9">
    <source>
        <dbReference type="Proteomes" id="UP000298049"/>
    </source>
</evidence>
<dbReference type="PROSITE" id="PS51296">
    <property type="entry name" value="RIESKE"/>
    <property type="match status" value="1"/>
</dbReference>
<dbReference type="CDD" id="cd03477">
    <property type="entry name" value="Rieske_YhfW_C"/>
    <property type="match status" value="1"/>
</dbReference>
<organism evidence="8 9">
    <name type="scientific">Hydrocarboniclastica marina</name>
    <dbReference type="NCBI Taxonomy" id="2259620"/>
    <lineage>
        <taxon>Bacteria</taxon>
        <taxon>Pseudomonadati</taxon>
        <taxon>Pseudomonadota</taxon>
        <taxon>Gammaproteobacteria</taxon>
        <taxon>Alteromonadales</taxon>
        <taxon>Alteromonadaceae</taxon>
        <taxon>Hydrocarboniclastica</taxon>
    </lineage>
</organism>
<dbReference type="EMBL" id="CP031093">
    <property type="protein sequence ID" value="QCF26969.1"/>
    <property type="molecule type" value="Genomic_DNA"/>
</dbReference>
<keyword evidence="2" id="KW-0479">Metal-binding</keyword>
<dbReference type="PANTHER" id="PTHR13847:SF281">
    <property type="entry name" value="FAD DEPENDENT OXIDOREDUCTASE DOMAIN-CONTAINING PROTEIN"/>
    <property type="match status" value="1"/>
</dbReference>
<evidence type="ECO:0000256" key="6">
    <source>
        <dbReference type="ARBA" id="ARBA00023157"/>
    </source>
</evidence>
<evidence type="ECO:0000256" key="2">
    <source>
        <dbReference type="ARBA" id="ARBA00022723"/>
    </source>
</evidence>
<evidence type="ECO:0000256" key="1">
    <source>
        <dbReference type="ARBA" id="ARBA00022714"/>
    </source>
</evidence>
<feature type="domain" description="Rieske" evidence="7">
    <location>
        <begin position="413"/>
        <end position="495"/>
    </location>
</feature>
<dbReference type="FunFam" id="2.102.10.10:FF:000014">
    <property type="entry name" value="Oxidoreductase, FAD dependent"/>
    <property type="match status" value="1"/>
</dbReference>
<dbReference type="PANTHER" id="PTHR13847">
    <property type="entry name" value="SARCOSINE DEHYDROGENASE-RELATED"/>
    <property type="match status" value="1"/>
</dbReference>
<dbReference type="InterPro" id="IPR036922">
    <property type="entry name" value="Rieske_2Fe-2S_sf"/>
</dbReference>
<dbReference type="InterPro" id="IPR038010">
    <property type="entry name" value="YhfW_C"/>
</dbReference>
<keyword evidence="9" id="KW-1185">Reference proteome</keyword>
<dbReference type="Proteomes" id="UP000298049">
    <property type="component" value="Chromosome"/>
</dbReference>